<dbReference type="InterPro" id="IPR006984">
    <property type="entry name" value="Fcf1/UTP23"/>
</dbReference>
<evidence type="ECO:0000313" key="1">
    <source>
        <dbReference type="EMBL" id="KAB0337251.1"/>
    </source>
</evidence>
<reference evidence="1 2" key="1">
    <citation type="journal article" date="2019" name="PLoS ONE">
        <title>Genomic analyses reveal an absence of contemporary introgressive admixture between fin whales and blue whales, despite known hybrids.</title>
        <authorList>
            <person name="Westbury M.V."/>
            <person name="Petersen B."/>
            <person name="Lorenzen E.D."/>
        </authorList>
    </citation>
    <scope>NUCLEOTIDE SEQUENCE [LARGE SCALE GENOMIC DNA]</scope>
    <source>
        <strain evidence="1">FinWhale-01</strain>
    </source>
</reference>
<sequence>MICMTSASPYKTNYVMSKFEKLGQKHYNLVTVNLDLKRRLWKIAGVPITYISKHGYNMKKMPDDYRALML</sequence>
<dbReference type="Proteomes" id="UP000437017">
    <property type="component" value="Unassembled WGS sequence"/>
</dbReference>
<dbReference type="AlphaFoldDB" id="A0A643AT55"/>
<accession>A0A643AT55</accession>
<gene>
    <name evidence="1" type="ORF">E2I00_006120</name>
</gene>
<comment type="caution">
    <text evidence="1">The sequence shown here is derived from an EMBL/GenBank/DDBJ whole genome shotgun (WGS) entry which is preliminary data.</text>
</comment>
<evidence type="ECO:0000313" key="2">
    <source>
        <dbReference type="Proteomes" id="UP000437017"/>
    </source>
</evidence>
<protein>
    <submittedName>
        <fullName evidence="1">Uncharacterized protein</fullName>
    </submittedName>
</protein>
<dbReference type="Pfam" id="PF04900">
    <property type="entry name" value="Fcf1"/>
    <property type="match status" value="1"/>
</dbReference>
<name>A0A643AT55_BALPH</name>
<dbReference type="GO" id="GO:0032040">
    <property type="term" value="C:small-subunit processome"/>
    <property type="evidence" value="ECO:0007669"/>
    <property type="project" value="InterPro"/>
</dbReference>
<proteinExistence type="predicted"/>
<keyword evidence="2" id="KW-1185">Reference proteome</keyword>
<dbReference type="OrthoDB" id="76105at2759"/>
<dbReference type="Gene3D" id="3.40.50.1010">
    <property type="entry name" value="5'-nuclease"/>
    <property type="match status" value="1"/>
</dbReference>
<dbReference type="EMBL" id="SGJD01050574">
    <property type="protein sequence ID" value="KAB0337251.1"/>
    <property type="molecule type" value="Genomic_DNA"/>
</dbReference>
<organism evidence="1 2">
    <name type="scientific">Balaenoptera physalus</name>
    <name type="common">Fin whale</name>
    <name type="synonym">Balaena physalus</name>
    <dbReference type="NCBI Taxonomy" id="9770"/>
    <lineage>
        <taxon>Eukaryota</taxon>
        <taxon>Metazoa</taxon>
        <taxon>Chordata</taxon>
        <taxon>Craniata</taxon>
        <taxon>Vertebrata</taxon>
        <taxon>Euteleostomi</taxon>
        <taxon>Mammalia</taxon>
        <taxon>Eutheria</taxon>
        <taxon>Laurasiatheria</taxon>
        <taxon>Artiodactyla</taxon>
        <taxon>Whippomorpha</taxon>
        <taxon>Cetacea</taxon>
        <taxon>Mysticeti</taxon>
        <taxon>Balaenopteridae</taxon>
        <taxon>Balaenoptera</taxon>
    </lineage>
</organism>